<accession>A0A0Z8CNZ3</accession>
<organism evidence="1 2">
    <name type="scientific">Streptococcus suis</name>
    <dbReference type="NCBI Taxonomy" id="1307"/>
    <lineage>
        <taxon>Bacteria</taxon>
        <taxon>Bacillati</taxon>
        <taxon>Bacillota</taxon>
        <taxon>Bacilli</taxon>
        <taxon>Lactobacillales</taxon>
        <taxon>Streptococcaceae</taxon>
        <taxon>Streptococcus</taxon>
    </lineage>
</organism>
<evidence type="ECO:0000313" key="1">
    <source>
        <dbReference type="EMBL" id="CYU28735.1"/>
    </source>
</evidence>
<dbReference type="EMBL" id="FIGG01000001">
    <property type="protein sequence ID" value="CYU28735.1"/>
    <property type="molecule type" value="Genomic_DNA"/>
</dbReference>
<dbReference type="Gene3D" id="1.10.30.50">
    <property type="match status" value="1"/>
</dbReference>
<dbReference type="Proteomes" id="UP000072530">
    <property type="component" value="Unassembled WGS sequence"/>
</dbReference>
<protein>
    <recommendedName>
        <fullName evidence="3">HNH endonuclease</fullName>
    </recommendedName>
</protein>
<dbReference type="AlphaFoldDB" id="A0A0Z8CNZ3"/>
<sequence>MIQITVDEQFEHTAKVYCKKIYDSFSKIEKEKLNLWVKDYLLLFQKDYFEDGNNRNSYDYFFQIMIAPYEDLLAMKKYIDSRYVRIKYNKKKYKIPQRRCSGQQPKYIKIDDFLINKYKSIDKKEFVKLTDIVVCPYCNRNYVNVTEEKGEKGKRTYNSGTNNSQLDHFFSKSARAGGRKYPIFALSFFNLIPSCYGCNNKKGSEDFELSPYDKRFRSDDLIIFNWQPQPNQKSPIFSKDSITITCKVHEEFKKDFDYLNLEKNYQLHTDIVEELLWKKRIYTGTYKEKLVSNYKKIGLDMSEINRAIVGNFIEEDDYGKRPLSKMMADIGKNIRLIGDSK</sequence>
<name>A0A0Z8CNZ3_STRSU</name>
<gene>
    <name evidence="1" type="ORF">ERS132393_00135</name>
</gene>
<dbReference type="RefSeq" id="WP_044669276.1">
    <property type="nucleotide sequence ID" value="NZ_CEDJ01000003.1"/>
</dbReference>
<evidence type="ECO:0000313" key="2">
    <source>
        <dbReference type="Proteomes" id="UP000072530"/>
    </source>
</evidence>
<reference evidence="1 2" key="1">
    <citation type="submission" date="2016-02" db="EMBL/GenBank/DDBJ databases">
        <authorList>
            <consortium name="Pathogen Informatics"/>
        </authorList>
    </citation>
    <scope>NUCLEOTIDE SEQUENCE [LARGE SCALE GENOMIC DNA]</scope>
    <source>
        <strain evidence="1 2">LSS31</strain>
    </source>
</reference>
<proteinExistence type="predicted"/>
<evidence type="ECO:0008006" key="3">
    <source>
        <dbReference type="Google" id="ProtNLM"/>
    </source>
</evidence>